<gene>
    <name evidence="1" type="ORF">GDR74_04210</name>
</gene>
<dbReference type="Proteomes" id="UP000325614">
    <property type="component" value="Chromosome"/>
</dbReference>
<dbReference type="AlphaFoldDB" id="A0A5P9JZW1"/>
<evidence type="ECO:0000313" key="2">
    <source>
        <dbReference type="Proteomes" id="UP000325614"/>
    </source>
</evidence>
<protein>
    <submittedName>
        <fullName evidence="1">Uncharacterized protein</fullName>
    </submittedName>
</protein>
<keyword evidence="2" id="KW-1185">Reference proteome</keyword>
<proteinExistence type="predicted"/>
<accession>A0A5P9JZW1</accession>
<dbReference type="EMBL" id="CP045423">
    <property type="protein sequence ID" value="QFU15484.1"/>
    <property type="molecule type" value="Genomic_DNA"/>
</dbReference>
<name>A0A5P9JZW1_9HYPH</name>
<organism evidence="1 2">
    <name type="scientific">Microvirga thermotolerans</name>
    <dbReference type="NCBI Taxonomy" id="2651334"/>
    <lineage>
        <taxon>Bacteria</taxon>
        <taxon>Pseudomonadati</taxon>
        <taxon>Pseudomonadota</taxon>
        <taxon>Alphaproteobacteria</taxon>
        <taxon>Hyphomicrobiales</taxon>
        <taxon>Methylobacteriaceae</taxon>
        <taxon>Microvirga</taxon>
    </lineage>
</organism>
<dbReference type="KEGG" id="mico:GDR74_04210"/>
<reference evidence="1 2" key="1">
    <citation type="submission" date="2019-10" db="EMBL/GenBank/DDBJ databases">
        <title>Isolation, Identification of Microvirga thermotolerans HR1, a novel thermophilic bacterium and Comparative Genomics of the genus Microvirga.</title>
        <authorList>
            <person name="Li J."/>
            <person name="Zhang W."/>
            <person name="Lin M."/>
            <person name="Wang J."/>
        </authorList>
    </citation>
    <scope>NUCLEOTIDE SEQUENCE [LARGE SCALE GENOMIC DNA]</scope>
    <source>
        <strain evidence="1 2">HR1</strain>
    </source>
</reference>
<evidence type="ECO:0000313" key="1">
    <source>
        <dbReference type="EMBL" id="QFU15484.1"/>
    </source>
</evidence>
<sequence>MTTEEPKHLRYGRPMSEWIKMVANELPVDAVGMWRIVPGGRIGFGLEGEALTDYVRRCIAELLSCGAVPVVGGGLEGEHEWIAQPQYGSTPDEIVENVVREWLANGARDEDPGGLWFARRERAWFPPS</sequence>